<protein>
    <submittedName>
        <fullName evidence="1">Uncharacterized protein</fullName>
    </submittedName>
</protein>
<keyword evidence="2" id="KW-1185">Reference proteome</keyword>
<reference evidence="1 2" key="1">
    <citation type="submission" date="2023-11" db="EMBL/GenBank/DDBJ databases">
        <title>Draft genome sequence of Microbacterium arthrosphaerae JCM 30492.</title>
        <authorList>
            <person name="Zhang G."/>
            <person name="Ding Y."/>
        </authorList>
    </citation>
    <scope>NUCLEOTIDE SEQUENCE [LARGE SCALE GENOMIC DNA]</scope>
    <source>
        <strain evidence="1 2">JCM 30492</strain>
    </source>
</reference>
<organism evidence="1 2">
    <name type="scientific">Microbacterium arthrosphaerae</name>
    <dbReference type="NCBI Taxonomy" id="792652"/>
    <lineage>
        <taxon>Bacteria</taxon>
        <taxon>Bacillati</taxon>
        <taxon>Actinomycetota</taxon>
        <taxon>Actinomycetes</taxon>
        <taxon>Micrococcales</taxon>
        <taxon>Microbacteriaceae</taxon>
        <taxon>Microbacterium</taxon>
    </lineage>
</organism>
<sequence>MAETEEAMQLIRDTLPADAPLNDRSGEPFACKLEGGEGEFFTGLWDIEMPAGFDGQAYIDALPGELGDDFTIETNVIDVSFPVIRLRPSAAPDVLIDVTTNAEDEAPFVSIRAISRCGVPEP</sequence>
<evidence type="ECO:0000313" key="1">
    <source>
        <dbReference type="EMBL" id="MDW4572907.1"/>
    </source>
</evidence>
<dbReference type="EMBL" id="JAWQEV010000002">
    <property type="protein sequence ID" value="MDW4572907.1"/>
    <property type="molecule type" value="Genomic_DNA"/>
</dbReference>
<dbReference type="RefSeq" id="WP_318353413.1">
    <property type="nucleotide sequence ID" value="NZ_JAWQEV010000002.1"/>
</dbReference>
<name>A0ABU4H0Q5_9MICO</name>
<evidence type="ECO:0000313" key="2">
    <source>
        <dbReference type="Proteomes" id="UP001283109"/>
    </source>
</evidence>
<gene>
    <name evidence="1" type="ORF">R8Z58_09005</name>
</gene>
<comment type="caution">
    <text evidence="1">The sequence shown here is derived from an EMBL/GenBank/DDBJ whole genome shotgun (WGS) entry which is preliminary data.</text>
</comment>
<proteinExistence type="predicted"/>
<accession>A0ABU4H0Q5</accession>
<dbReference type="Proteomes" id="UP001283109">
    <property type="component" value="Unassembled WGS sequence"/>
</dbReference>